<dbReference type="EMBL" id="LR796341">
    <property type="protein sequence ID" value="CAB4137944.1"/>
    <property type="molecule type" value="Genomic_DNA"/>
</dbReference>
<dbReference type="Gene3D" id="3.40.190.10">
    <property type="entry name" value="Periplasmic binding protein-like II"/>
    <property type="match status" value="1"/>
</dbReference>
<accession>A0A6J5LTQ1</accession>
<dbReference type="InterPro" id="IPR005064">
    <property type="entry name" value="BUG"/>
</dbReference>
<reference evidence="1" key="1">
    <citation type="submission" date="2020-04" db="EMBL/GenBank/DDBJ databases">
        <authorList>
            <person name="Chiriac C."/>
            <person name="Salcher M."/>
            <person name="Ghai R."/>
            <person name="Kavagutti S V."/>
        </authorList>
    </citation>
    <scope>NUCLEOTIDE SEQUENCE</scope>
</reference>
<name>A0A6J5LTQ1_9CAUD</name>
<dbReference type="InterPro" id="IPR042100">
    <property type="entry name" value="Bug_dom1"/>
</dbReference>
<evidence type="ECO:0000313" key="1">
    <source>
        <dbReference type="EMBL" id="CAB4137944.1"/>
    </source>
</evidence>
<dbReference type="SUPFAM" id="SSF53850">
    <property type="entry name" value="Periplasmic binding protein-like II"/>
    <property type="match status" value="1"/>
</dbReference>
<sequence>MKKFLLSALLSLATMSAQAQEVVTVMYSWSPADSITNINRHTIAEANRIQNKYKFIFDAKPGAGGTLAANHVLSNPNQILVTSSAFFVRAAMFPDASYDLSKFTTLMGMCTAPMSITSSKYKSWKEVPNDKPLNIGTSGLGVTTHLAALQVVAQYPNMQVVPFKSTSEAFVNMVGGSVDFQVGFLSEPEAWGKENNRPVHVMGITGNRSVNGHATLASQGFDPITNRIEVPFHYVVPASVSTDKYNEWRSILQKAAKSKQVRESMSADYCFPTEDLKAPKQWYSEQAVFWRKLSSGVSVNK</sequence>
<dbReference type="PANTHER" id="PTHR42928">
    <property type="entry name" value="TRICARBOXYLATE-BINDING PROTEIN"/>
    <property type="match status" value="1"/>
</dbReference>
<organism evidence="1">
    <name type="scientific">uncultured Caudovirales phage</name>
    <dbReference type="NCBI Taxonomy" id="2100421"/>
    <lineage>
        <taxon>Viruses</taxon>
        <taxon>Duplodnaviria</taxon>
        <taxon>Heunggongvirae</taxon>
        <taxon>Uroviricota</taxon>
        <taxon>Caudoviricetes</taxon>
        <taxon>Peduoviridae</taxon>
        <taxon>Maltschvirus</taxon>
        <taxon>Maltschvirus maltsch</taxon>
    </lineage>
</organism>
<protein>
    <submittedName>
        <fullName evidence="1">Bordetella uptake protein</fullName>
    </submittedName>
</protein>
<gene>
    <name evidence="1" type="ORF">UFOVP328_146</name>
</gene>
<dbReference type="Gene3D" id="3.40.190.150">
    <property type="entry name" value="Bordetella uptake gene, domain 1"/>
    <property type="match status" value="1"/>
</dbReference>
<proteinExistence type="predicted"/>
<dbReference type="PANTHER" id="PTHR42928:SF5">
    <property type="entry name" value="BLR1237 PROTEIN"/>
    <property type="match status" value="1"/>
</dbReference>